<feature type="transmembrane region" description="Helical" evidence="7">
    <location>
        <begin position="71"/>
        <end position="91"/>
    </location>
</feature>
<dbReference type="InterPro" id="IPR050448">
    <property type="entry name" value="OpgB/LTA_synthase_biosynth"/>
</dbReference>
<comment type="caution">
    <text evidence="9">The sequence shown here is derived from an EMBL/GenBank/DDBJ whole genome shotgun (WGS) entry which is preliminary data.</text>
</comment>
<feature type="transmembrane region" description="Helical" evidence="7">
    <location>
        <begin position="41"/>
        <end position="64"/>
    </location>
</feature>
<evidence type="ECO:0000256" key="1">
    <source>
        <dbReference type="ARBA" id="ARBA00004651"/>
    </source>
</evidence>
<organism evidence="9 10">
    <name type="scientific">Clostridium saudiense</name>
    <dbReference type="NCBI Taxonomy" id="1414720"/>
    <lineage>
        <taxon>Bacteria</taxon>
        <taxon>Bacillati</taxon>
        <taxon>Bacillota</taxon>
        <taxon>Clostridia</taxon>
        <taxon>Eubacteriales</taxon>
        <taxon>Clostridiaceae</taxon>
        <taxon>Clostridium</taxon>
    </lineage>
</organism>
<dbReference type="InterPro" id="IPR017850">
    <property type="entry name" value="Alkaline_phosphatase_core_sf"/>
</dbReference>
<evidence type="ECO:0000256" key="4">
    <source>
        <dbReference type="ARBA" id="ARBA00022692"/>
    </source>
</evidence>
<reference evidence="9 10" key="1">
    <citation type="journal article" date="2021" name="Sci. Rep.">
        <title>The distribution of antibiotic resistance genes in chicken gut microbiota commensals.</title>
        <authorList>
            <person name="Juricova H."/>
            <person name="Matiasovicova J."/>
            <person name="Kubasova T."/>
            <person name="Cejkova D."/>
            <person name="Rychlik I."/>
        </authorList>
    </citation>
    <scope>NUCLEOTIDE SEQUENCE [LARGE SCALE GENOMIC DNA]</scope>
    <source>
        <strain evidence="9 10">An435</strain>
    </source>
</reference>
<evidence type="ECO:0000259" key="8">
    <source>
        <dbReference type="Pfam" id="PF00884"/>
    </source>
</evidence>
<evidence type="ECO:0000256" key="3">
    <source>
        <dbReference type="ARBA" id="ARBA00022475"/>
    </source>
</evidence>
<feature type="transmembrane region" description="Helical" evidence="7">
    <location>
        <begin position="12"/>
        <end position="29"/>
    </location>
</feature>
<keyword evidence="10" id="KW-1185">Reference proteome</keyword>
<dbReference type="RefSeq" id="WP_204572332.1">
    <property type="nucleotide sequence ID" value="NZ_JACJLL010000054.1"/>
</dbReference>
<dbReference type="Gene3D" id="3.40.720.10">
    <property type="entry name" value="Alkaline Phosphatase, subunit A"/>
    <property type="match status" value="1"/>
</dbReference>
<evidence type="ECO:0000313" key="9">
    <source>
        <dbReference type="EMBL" id="MBM6819609.1"/>
    </source>
</evidence>
<evidence type="ECO:0000313" key="10">
    <source>
        <dbReference type="Proteomes" id="UP000767334"/>
    </source>
</evidence>
<proteinExistence type="predicted"/>
<dbReference type="EMBL" id="JACJLL010000054">
    <property type="protein sequence ID" value="MBM6819609.1"/>
    <property type="molecule type" value="Genomic_DNA"/>
</dbReference>
<dbReference type="PANTHER" id="PTHR47371">
    <property type="entry name" value="LIPOTEICHOIC ACID SYNTHASE"/>
    <property type="match status" value="1"/>
</dbReference>
<protein>
    <submittedName>
        <fullName evidence="9">Sulfatase-like hydrolase/transferase</fullName>
    </submittedName>
</protein>
<evidence type="ECO:0000256" key="6">
    <source>
        <dbReference type="ARBA" id="ARBA00023136"/>
    </source>
</evidence>
<keyword evidence="6 7" id="KW-0472">Membrane</keyword>
<sequence>MKLSFKEQSTRSLLKFLLAPLIINFIIELCSRRSLGDTFGYIFGSPLVFLYNSLIILATLSIVLLFKRRTFFFTLITTIWIGFGITNGIILSNRVTPFTATDLTLADLGLGIISKYLSPTVTNLIAGFLIVVAIGIVFLFFKGPKYKGKLNYKKNILIVASVWAFLFLSTKVTLGFNVIASYFGNIAFAYEDYGFPYCFSNTLLNTGIDKPKDYSEEKIASISDLIASNNTSNELSSDAILLASTEGGLNHETDSDKPNIVMVQLESFFDPTLVKYLQFSEDPVPNFRKLMENYSSGYLTVPSVGAGTANTEFEVLTGMSLQFFGPGEYPYKTILQESTAESVSYDLKELGYSTHAIHNNKGTFYGRNFVFSQLGFDTFTSLEYMNVEEYTPKDWAKDFYLTDEILKSLNSTEGSDFVYTISVQAHGDYPKEQILENPKIEVSGLPDEETTNAFTYYINQLYEVDQFVGELVEALSNIDEDTVLVLFGDHLPTLGFKDEDLVNNSIFQTEYVIWSNFDMPKNDQDLTAYQLTSTVLNSLNIDNGVLTKFHNQFKNTNDYLNDLKLLQYDMLYGEHYIYGGTNPFIATDLKMGTYDISITDVYEETTTTEEVEDLETIASSEDPETIEEIDELEGKKNLVVKGENFNEFSKIYINGKYTKTVFIDSNTLMVNNITLEPNSSIVVTQRTTGGGKLGSTNEFIYPIVAEQ</sequence>
<dbReference type="Pfam" id="PF00884">
    <property type="entry name" value="Sulfatase"/>
    <property type="match status" value="1"/>
</dbReference>
<keyword evidence="4 7" id="KW-0812">Transmembrane</keyword>
<dbReference type="CDD" id="cd16015">
    <property type="entry name" value="LTA_synthase"/>
    <property type="match status" value="1"/>
</dbReference>
<feature type="transmembrane region" description="Helical" evidence="7">
    <location>
        <begin position="124"/>
        <end position="143"/>
    </location>
</feature>
<evidence type="ECO:0000256" key="5">
    <source>
        <dbReference type="ARBA" id="ARBA00022989"/>
    </source>
</evidence>
<evidence type="ECO:0000256" key="7">
    <source>
        <dbReference type="SAM" id="Phobius"/>
    </source>
</evidence>
<keyword evidence="3" id="KW-1003">Cell membrane</keyword>
<keyword evidence="5 7" id="KW-1133">Transmembrane helix</keyword>
<dbReference type="SUPFAM" id="SSF53649">
    <property type="entry name" value="Alkaline phosphatase-like"/>
    <property type="match status" value="1"/>
</dbReference>
<feature type="domain" description="Sulfatase N-terminal" evidence="8">
    <location>
        <begin position="258"/>
        <end position="539"/>
    </location>
</feature>
<dbReference type="PANTHER" id="PTHR47371:SF3">
    <property type="entry name" value="PHOSPHOGLYCEROL TRANSFERASE I"/>
    <property type="match status" value="1"/>
</dbReference>
<evidence type="ECO:0000256" key="2">
    <source>
        <dbReference type="ARBA" id="ARBA00004936"/>
    </source>
</evidence>
<feature type="transmembrane region" description="Helical" evidence="7">
    <location>
        <begin position="155"/>
        <end position="176"/>
    </location>
</feature>
<dbReference type="Proteomes" id="UP000767334">
    <property type="component" value="Unassembled WGS sequence"/>
</dbReference>
<accession>A0ABS2FHD5</accession>
<gene>
    <name evidence="9" type="ORF">H6A19_09730</name>
</gene>
<dbReference type="InterPro" id="IPR000917">
    <property type="entry name" value="Sulfatase_N"/>
</dbReference>
<name>A0ABS2FHD5_9CLOT</name>
<comment type="subcellular location">
    <subcellularLocation>
        <location evidence="1">Cell membrane</location>
        <topology evidence="1">Multi-pass membrane protein</topology>
    </subcellularLocation>
</comment>
<comment type="pathway">
    <text evidence="2">Cell wall biogenesis; lipoteichoic acid biosynthesis.</text>
</comment>